<evidence type="ECO:0000313" key="2">
    <source>
        <dbReference type="Proteomes" id="UP000656548"/>
    </source>
</evidence>
<keyword evidence="2" id="KW-1185">Reference proteome</keyword>
<dbReference type="Proteomes" id="UP000656548">
    <property type="component" value="Unassembled WGS sequence"/>
</dbReference>
<dbReference type="EMBL" id="JADBEJ010000001">
    <property type="protein sequence ID" value="MBE1573573.1"/>
    <property type="molecule type" value="Genomic_DNA"/>
</dbReference>
<comment type="caution">
    <text evidence="1">The sequence shown here is derived from an EMBL/GenBank/DDBJ whole genome shotgun (WGS) entry which is preliminary data.</text>
</comment>
<proteinExistence type="predicted"/>
<evidence type="ECO:0000313" key="1">
    <source>
        <dbReference type="EMBL" id="MBE1573573.1"/>
    </source>
</evidence>
<protein>
    <submittedName>
        <fullName evidence="1">Uncharacterized protein</fullName>
    </submittedName>
</protein>
<organism evidence="1 2">
    <name type="scientific">Amycolatopsis roodepoortensis</name>
    <dbReference type="NCBI Taxonomy" id="700274"/>
    <lineage>
        <taxon>Bacteria</taxon>
        <taxon>Bacillati</taxon>
        <taxon>Actinomycetota</taxon>
        <taxon>Actinomycetes</taxon>
        <taxon>Pseudonocardiales</taxon>
        <taxon>Pseudonocardiaceae</taxon>
        <taxon>Amycolatopsis</taxon>
    </lineage>
</organism>
<gene>
    <name evidence="1" type="ORF">H4W30_000602</name>
</gene>
<dbReference type="RefSeq" id="WP_192741370.1">
    <property type="nucleotide sequence ID" value="NZ_JADBEJ010000001.1"/>
</dbReference>
<accession>A0ABR9KYX3</accession>
<sequence length="129" mass="14431">MDSLEAAYRRLIESGAVSLSVEHDDDETVVRVEPAVPGHAPRLLLRMTGSTGDLFLDDLDAFEVDSPEDGEEFAAFTRALVEGEVEVVFRRTLLGWRPAGVEWPGGEWSFPGLFGWAFRSRREKVRGYC</sequence>
<reference evidence="1 2" key="1">
    <citation type="submission" date="2020-10" db="EMBL/GenBank/DDBJ databases">
        <title>Sequencing the genomes of 1000 actinobacteria strains.</title>
        <authorList>
            <person name="Klenk H.-P."/>
        </authorList>
    </citation>
    <scope>NUCLEOTIDE SEQUENCE [LARGE SCALE GENOMIC DNA]</scope>
    <source>
        <strain evidence="1 2">DSM 46661</strain>
    </source>
</reference>
<name>A0ABR9KYX3_9PSEU</name>